<evidence type="ECO:0000313" key="4">
    <source>
        <dbReference type="Proteomes" id="UP001321582"/>
    </source>
</evidence>
<evidence type="ECO:0000256" key="1">
    <source>
        <dbReference type="SAM" id="Coils"/>
    </source>
</evidence>
<proteinExistence type="predicted"/>
<keyword evidence="1" id="KW-0175">Coiled coil</keyword>
<dbReference type="AlphaFoldDB" id="A0AAU9D879"/>
<name>A0AAU9D879_9FUSO</name>
<evidence type="ECO:0000259" key="2">
    <source>
        <dbReference type="Pfam" id="PF07755"/>
    </source>
</evidence>
<reference evidence="3 4" key="1">
    <citation type="submission" date="2022-11" db="EMBL/GenBank/DDBJ databases">
        <title>Haliovirga abyssi gen. nov., sp. nov., a mesophilic fermentative bacterium isolated from the Iheya North hydrothermal field and the proposal of Haliovirgaceae fam. nov.</title>
        <authorList>
            <person name="Miyazaki U."/>
            <person name="Tame A."/>
            <person name="Miyazaki J."/>
            <person name="Takai K."/>
            <person name="Sawayama S."/>
            <person name="Kitajima M."/>
            <person name="Okamoto A."/>
            <person name="Nakagawa S."/>
        </authorList>
    </citation>
    <scope>NUCLEOTIDE SEQUENCE [LARGE SCALE GENOMIC DNA]</scope>
    <source>
        <strain evidence="3 4">IC12</strain>
    </source>
</reference>
<dbReference type="InterPro" id="IPR035086">
    <property type="entry name" value="DgcN-like_C"/>
</dbReference>
<dbReference type="SUPFAM" id="SSF52540">
    <property type="entry name" value="P-loop containing nucleoside triphosphate hydrolases"/>
    <property type="match status" value="1"/>
</dbReference>
<accession>A0AAU9D879</accession>
<gene>
    <name evidence="3" type="ORF">HLVA_00190</name>
</gene>
<dbReference type="InterPro" id="IPR027417">
    <property type="entry name" value="P-loop_NTPase"/>
</dbReference>
<keyword evidence="4" id="KW-1185">Reference proteome</keyword>
<feature type="coiled-coil region" evidence="1">
    <location>
        <begin position="310"/>
        <end position="337"/>
    </location>
</feature>
<dbReference type="Proteomes" id="UP001321582">
    <property type="component" value="Chromosome"/>
</dbReference>
<dbReference type="Gene3D" id="3.40.50.300">
    <property type="entry name" value="P-loop containing nucleotide triphosphate hydrolases"/>
    <property type="match status" value="1"/>
</dbReference>
<protein>
    <recommendedName>
        <fullName evidence="2">D-glutamate N-acetyltransferase-like C-terminal domain-containing protein</fullName>
    </recommendedName>
</protein>
<dbReference type="Pfam" id="PF07755">
    <property type="entry name" value="DUF1611"/>
    <property type="match status" value="1"/>
</dbReference>
<sequence>MKQAVLYPFDKITMGIIRFRELLDFKINCVVDFTKYDECDAVKLAIGEKSDIKITKDIKKGLKDSEILILNDAGAPVQVPAAIKFYEENRLQEKWKDLVKTAHEKGMKILSTHTILDVGLKKWLEEEEINVEIGKQITNEEAKNRVEKNENYTFKNKLKKIGIYGTNSCVGKFTTQMELLRSLSKKSKTKAIITEPTAFLFNQPQFVNIQSDELLAGEYMGAMLKEMEQDDVEYVINSGQSGLSFILNRSAGWINYNIMRLTSFNPDKVIIVCGLDDDKDVRDVIDFLEITLGISKPIAIMIADKKENKGVFERIEKEKLEQRKKELREKFGVKNVEIIKDIEKIIPEILN</sequence>
<dbReference type="KEGG" id="haby:HLVA_00190"/>
<dbReference type="RefSeq" id="WP_307904409.1">
    <property type="nucleotide sequence ID" value="NZ_AP027059.1"/>
</dbReference>
<organism evidence="3 4">
    <name type="scientific">Haliovirga abyssi</name>
    <dbReference type="NCBI Taxonomy" id="2996794"/>
    <lineage>
        <taxon>Bacteria</taxon>
        <taxon>Fusobacteriati</taxon>
        <taxon>Fusobacteriota</taxon>
        <taxon>Fusobacteriia</taxon>
        <taxon>Fusobacteriales</taxon>
        <taxon>Haliovirgaceae</taxon>
        <taxon>Haliovirga</taxon>
    </lineage>
</organism>
<feature type="domain" description="D-glutamate N-acetyltransferase-like C-terminal" evidence="2">
    <location>
        <begin position="155"/>
        <end position="272"/>
    </location>
</feature>
<evidence type="ECO:0000313" key="3">
    <source>
        <dbReference type="EMBL" id="BDU49450.1"/>
    </source>
</evidence>
<dbReference type="EMBL" id="AP027059">
    <property type="protein sequence ID" value="BDU49450.1"/>
    <property type="molecule type" value="Genomic_DNA"/>
</dbReference>